<reference evidence="18 19" key="1">
    <citation type="submission" date="2019-04" db="EMBL/GenBank/DDBJ databases">
        <title>Crenobacter sp. nov.</title>
        <authorList>
            <person name="Shi S."/>
        </authorList>
    </citation>
    <scope>NUCLEOTIDE SEQUENCE [LARGE SCALE GENOMIC DNA]</scope>
    <source>
        <strain evidence="18 19">GY 70310</strain>
    </source>
</reference>
<comment type="caution">
    <text evidence="18">The sequence shown here is derived from an EMBL/GenBank/DDBJ whole genome shotgun (WGS) entry which is preliminary data.</text>
</comment>
<keyword evidence="3" id="KW-0515">Mutator protein</keyword>
<dbReference type="InterPro" id="IPR036206">
    <property type="entry name" value="ThiamineP_synth_sf"/>
</dbReference>
<dbReference type="GO" id="GO:0046872">
    <property type="term" value="F:metal ion binding"/>
    <property type="evidence" value="ECO:0007669"/>
    <property type="project" value="UniProtKB-KW"/>
</dbReference>
<comment type="catalytic activity">
    <reaction evidence="11">
        <text>8-oxo-GTP + H2O = 8-oxo-GMP + diphosphate + H(+)</text>
        <dbReference type="Rhea" id="RHEA:67616"/>
        <dbReference type="ChEBI" id="CHEBI:15377"/>
        <dbReference type="ChEBI" id="CHEBI:15378"/>
        <dbReference type="ChEBI" id="CHEBI:33019"/>
        <dbReference type="ChEBI" id="CHEBI:143553"/>
        <dbReference type="ChEBI" id="CHEBI:145694"/>
    </reaction>
</comment>
<keyword evidence="6" id="KW-0227">DNA damage</keyword>
<evidence type="ECO:0000256" key="14">
    <source>
        <dbReference type="ARBA" id="ARBA00041592"/>
    </source>
</evidence>
<dbReference type="Gene3D" id="3.90.79.10">
    <property type="entry name" value="Nucleoside Triphosphate Pyrophosphohydrolase"/>
    <property type="match status" value="1"/>
</dbReference>
<evidence type="ECO:0000313" key="18">
    <source>
        <dbReference type="EMBL" id="TIC79234.1"/>
    </source>
</evidence>
<keyword evidence="8" id="KW-0460">Magnesium</keyword>
<dbReference type="PROSITE" id="PS51462">
    <property type="entry name" value="NUDIX"/>
    <property type="match status" value="1"/>
</dbReference>
<evidence type="ECO:0000256" key="16">
    <source>
        <dbReference type="ARBA" id="ARBA00042798"/>
    </source>
</evidence>
<gene>
    <name evidence="18" type="ORF">E5K04_14075</name>
</gene>
<dbReference type="GO" id="GO:0044716">
    <property type="term" value="F:8-oxo-GDP phosphatase activity"/>
    <property type="evidence" value="ECO:0007669"/>
    <property type="project" value="TreeGrafter"/>
</dbReference>
<keyword evidence="4" id="KW-0235">DNA replication</keyword>
<dbReference type="GO" id="GO:0044715">
    <property type="term" value="F:8-oxo-dGDP phosphatase activity"/>
    <property type="evidence" value="ECO:0007669"/>
    <property type="project" value="TreeGrafter"/>
</dbReference>
<comment type="catalytic activity">
    <reaction evidence="10">
        <text>8-oxo-dGTP + H2O = 8-oxo-dGMP + diphosphate + H(+)</text>
        <dbReference type="Rhea" id="RHEA:31575"/>
        <dbReference type="ChEBI" id="CHEBI:15377"/>
        <dbReference type="ChEBI" id="CHEBI:15378"/>
        <dbReference type="ChEBI" id="CHEBI:33019"/>
        <dbReference type="ChEBI" id="CHEBI:63224"/>
        <dbReference type="ChEBI" id="CHEBI:77896"/>
        <dbReference type="EC" id="3.6.1.55"/>
    </reaction>
</comment>
<evidence type="ECO:0000313" key="19">
    <source>
        <dbReference type="Proteomes" id="UP000308891"/>
    </source>
</evidence>
<evidence type="ECO:0000256" key="9">
    <source>
        <dbReference type="ARBA" id="ARBA00023204"/>
    </source>
</evidence>
<name>A0A4T0UKQ0_9NEIS</name>
<proteinExistence type="inferred from homology"/>
<dbReference type="SUPFAM" id="SSF55811">
    <property type="entry name" value="Nudix"/>
    <property type="match status" value="1"/>
</dbReference>
<evidence type="ECO:0000256" key="15">
    <source>
        <dbReference type="ARBA" id="ARBA00041979"/>
    </source>
</evidence>
<evidence type="ECO:0000256" key="5">
    <source>
        <dbReference type="ARBA" id="ARBA00022723"/>
    </source>
</evidence>
<dbReference type="PANTHER" id="PTHR47707">
    <property type="entry name" value="8-OXO-DGTP DIPHOSPHATASE"/>
    <property type="match status" value="1"/>
</dbReference>
<dbReference type="PRINTS" id="PR00502">
    <property type="entry name" value="NUDIXFAMILY"/>
</dbReference>
<comment type="cofactor">
    <cofactor evidence="1">
        <name>Mg(2+)</name>
        <dbReference type="ChEBI" id="CHEBI:18420"/>
    </cofactor>
</comment>
<dbReference type="PANTHER" id="PTHR47707:SF1">
    <property type="entry name" value="NUDIX HYDROLASE FAMILY PROTEIN"/>
    <property type="match status" value="1"/>
</dbReference>
<evidence type="ECO:0000256" key="13">
    <source>
        <dbReference type="ARBA" id="ARBA00040794"/>
    </source>
</evidence>
<dbReference type="Pfam" id="PF14815">
    <property type="entry name" value="NUDIX_4"/>
    <property type="match status" value="1"/>
</dbReference>
<comment type="similarity">
    <text evidence="2">Belongs to the Nudix hydrolase family.</text>
</comment>
<dbReference type="GO" id="GO:0006281">
    <property type="term" value="P:DNA repair"/>
    <property type="evidence" value="ECO:0007669"/>
    <property type="project" value="UniProtKB-KW"/>
</dbReference>
<protein>
    <recommendedName>
        <fullName evidence="13">8-oxo-dGTP diphosphatase</fullName>
        <ecNumber evidence="12">3.6.1.55</ecNumber>
    </recommendedName>
    <alternativeName>
        <fullName evidence="16">7,8-dihydro-8-oxoguanine-triphosphatase</fullName>
    </alternativeName>
    <alternativeName>
        <fullName evidence="15">Mutator protein MutT</fullName>
    </alternativeName>
    <alternativeName>
        <fullName evidence="14">dGTP pyrophosphohydrolase</fullName>
    </alternativeName>
</protein>
<dbReference type="GO" id="GO:0008413">
    <property type="term" value="F:8-oxo-7,8-dihydroguanosine triphosphate pyrophosphatase activity"/>
    <property type="evidence" value="ECO:0007669"/>
    <property type="project" value="TreeGrafter"/>
</dbReference>
<dbReference type="EC" id="3.6.1.55" evidence="12"/>
<keyword evidence="7" id="KW-0378">Hydrolase</keyword>
<dbReference type="InterPro" id="IPR020084">
    <property type="entry name" value="NUDIX_hydrolase_CS"/>
</dbReference>
<evidence type="ECO:0000256" key="10">
    <source>
        <dbReference type="ARBA" id="ARBA00035861"/>
    </source>
</evidence>
<organism evidence="18 19">
    <name type="scientific">Crenobacter intestini</name>
    <dbReference type="NCBI Taxonomy" id="2563443"/>
    <lineage>
        <taxon>Bacteria</taxon>
        <taxon>Pseudomonadati</taxon>
        <taxon>Pseudomonadota</taxon>
        <taxon>Betaproteobacteria</taxon>
        <taxon>Neisseriales</taxon>
        <taxon>Neisseriaceae</taxon>
        <taxon>Crenobacter</taxon>
    </lineage>
</organism>
<keyword evidence="5" id="KW-0479">Metal-binding</keyword>
<evidence type="ECO:0000256" key="11">
    <source>
        <dbReference type="ARBA" id="ARBA00036904"/>
    </source>
</evidence>
<evidence type="ECO:0000256" key="12">
    <source>
        <dbReference type="ARBA" id="ARBA00038905"/>
    </source>
</evidence>
<dbReference type="CDD" id="cd03425">
    <property type="entry name" value="NUDIX_MutT_NudA_like"/>
    <property type="match status" value="1"/>
</dbReference>
<evidence type="ECO:0000256" key="4">
    <source>
        <dbReference type="ARBA" id="ARBA00022705"/>
    </source>
</evidence>
<evidence type="ECO:0000256" key="3">
    <source>
        <dbReference type="ARBA" id="ARBA00022457"/>
    </source>
</evidence>
<evidence type="ECO:0000256" key="1">
    <source>
        <dbReference type="ARBA" id="ARBA00001946"/>
    </source>
</evidence>
<dbReference type="InterPro" id="IPR000086">
    <property type="entry name" value="NUDIX_hydrolase_dom"/>
</dbReference>
<dbReference type="SUPFAM" id="SSF51391">
    <property type="entry name" value="Thiamin phosphate synthase"/>
    <property type="match status" value="1"/>
</dbReference>
<evidence type="ECO:0000256" key="6">
    <source>
        <dbReference type="ARBA" id="ARBA00022763"/>
    </source>
</evidence>
<dbReference type="InterPro" id="IPR015797">
    <property type="entry name" value="NUDIX_hydrolase-like_dom_sf"/>
</dbReference>
<keyword evidence="9" id="KW-0234">DNA repair</keyword>
<dbReference type="Proteomes" id="UP000308891">
    <property type="component" value="Unassembled WGS sequence"/>
</dbReference>
<dbReference type="GO" id="GO:0035539">
    <property type="term" value="F:8-oxo-7,8-dihydrodeoxyguanosine triphosphate pyrophosphatase activity"/>
    <property type="evidence" value="ECO:0007669"/>
    <property type="project" value="UniProtKB-EC"/>
</dbReference>
<sequence>MMTDNTGKTIAVVAGALIDADGRYMLGSRPAGKPYAGYWEFPGGKVEAGETLFAALAREFDEEMGVRVQHATPWLTRVHHYEHASVHLTFFRVWSWAGTPQPHEGQAFAWQKPGEESVAPMLPANGPILRALHLPLSLRVAADGRFAVGEEAGALVDLAGAQRAGRPPTPWAGARVRSAAELAEAARLGFDFALADAVAGWDAFDRVVSAGWPLPVFAAGATLSAALEHGAHGVLEAGA</sequence>
<dbReference type="EMBL" id="STGJ01000018">
    <property type="protein sequence ID" value="TIC79234.1"/>
    <property type="molecule type" value="Genomic_DNA"/>
</dbReference>
<evidence type="ECO:0000256" key="8">
    <source>
        <dbReference type="ARBA" id="ARBA00022842"/>
    </source>
</evidence>
<dbReference type="InterPro" id="IPR029119">
    <property type="entry name" value="MutY_C"/>
</dbReference>
<keyword evidence="19" id="KW-1185">Reference proteome</keyword>
<dbReference type="OrthoDB" id="9810648at2"/>
<dbReference type="GO" id="GO:0006260">
    <property type="term" value="P:DNA replication"/>
    <property type="evidence" value="ECO:0007669"/>
    <property type="project" value="UniProtKB-KW"/>
</dbReference>
<dbReference type="InterPro" id="IPR047127">
    <property type="entry name" value="MutT-like"/>
</dbReference>
<dbReference type="PROSITE" id="PS00893">
    <property type="entry name" value="NUDIX_BOX"/>
    <property type="match status" value="1"/>
</dbReference>
<evidence type="ECO:0000256" key="2">
    <source>
        <dbReference type="ARBA" id="ARBA00005582"/>
    </source>
</evidence>
<dbReference type="InterPro" id="IPR020476">
    <property type="entry name" value="Nudix_hydrolase"/>
</dbReference>
<evidence type="ECO:0000259" key="17">
    <source>
        <dbReference type="PROSITE" id="PS51462"/>
    </source>
</evidence>
<feature type="domain" description="Nudix hydrolase" evidence="17">
    <location>
        <begin position="8"/>
        <end position="136"/>
    </location>
</feature>
<evidence type="ECO:0000256" key="7">
    <source>
        <dbReference type="ARBA" id="ARBA00022801"/>
    </source>
</evidence>
<dbReference type="AlphaFoldDB" id="A0A4T0UKQ0"/>
<accession>A0A4T0UKQ0</accession>